<evidence type="ECO:0000256" key="1">
    <source>
        <dbReference type="ARBA" id="ARBA00004141"/>
    </source>
</evidence>
<dbReference type="Proteomes" id="UP000287853">
    <property type="component" value="Unassembled WGS sequence"/>
</dbReference>
<dbReference type="Pfam" id="PF07885">
    <property type="entry name" value="Ion_trans_2"/>
    <property type="match status" value="1"/>
</dbReference>
<proteinExistence type="predicted"/>
<dbReference type="PANTHER" id="PTHR11003:SF291">
    <property type="entry name" value="IP11374P"/>
    <property type="match status" value="1"/>
</dbReference>
<dbReference type="AlphaFoldDB" id="A0A3S3QL18"/>
<organism evidence="10 11">
    <name type="scientific">Candidatus Electrothrix aarhusensis</name>
    <dbReference type="NCBI Taxonomy" id="1859131"/>
    <lineage>
        <taxon>Bacteria</taxon>
        <taxon>Pseudomonadati</taxon>
        <taxon>Thermodesulfobacteriota</taxon>
        <taxon>Desulfobulbia</taxon>
        <taxon>Desulfobulbales</taxon>
        <taxon>Desulfobulbaceae</taxon>
        <taxon>Candidatus Electrothrix</taxon>
    </lineage>
</organism>
<comment type="subcellular location">
    <subcellularLocation>
        <location evidence="1">Membrane</location>
        <topology evidence="1">Multi-pass membrane protein</topology>
    </subcellularLocation>
</comment>
<evidence type="ECO:0000256" key="2">
    <source>
        <dbReference type="ARBA" id="ARBA00022448"/>
    </source>
</evidence>
<keyword evidence="4 8" id="KW-1133">Transmembrane helix</keyword>
<dbReference type="GO" id="GO:0005886">
    <property type="term" value="C:plasma membrane"/>
    <property type="evidence" value="ECO:0007669"/>
    <property type="project" value="TreeGrafter"/>
</dbReference>
<keyword evidence="5" id="KW-0406">Ion transport</keyword>
<keyword evidence="7" id="KW-0407">Ion channel</keyword>
<accession>A0A3S3QL18</accession>
<keyword evidence="3 8" id="KW-0812">Transmembrane</keyword>
<comment type="caution">
    <text evidence="10">The sequence shown here is derived from an EMBL/GenBank/DDBJ whole genome shotgun (WGS) entry which is preliminary data.</text>
</comment>
<dbReference type="SUPFAM" id="SSF81324">
    <property type="entry name" value="Voltage-gated potassium channels"/>
    <property type="match status" value="1"/>
</dbReference>
<feature type="transmembrane region" description="Helical" evidence="8">
    <location>
        <begin position="17"/>
        <end position="35"/>
    </location>
</feature>
<feature type="transmembrane region" description="Helical" evidence="8">
    <location>
        <begin position="47"/>
        <end position="66"/>
    </location>
</feature>
<evidence type="ECO:0000256" key="7">
    <source>
        <dbReference type="ARBA" id="ARBA00023303"/>
    </source>
</evidence>
<protein>
    <submittedName>
        <fullName evidence="10">Ion channel</fullName>
    </submittedName>
</protein>
<evidence type="ECO:0000259" key="9">
    <source>
        <dbReference type="Pfam" id="PF07885"/>
    </source>
</evidence>
<gene>
    <name evidence="10" type="ORF">H206_00530</name>
</gene>
<dbReference type="GO" id="GO:0022841">
    <property type="term" value="F:potassium ion leak channel activity"/>
    <property type="evidence" value="ECO:0007669"/>
    <property type="project" value="TreeGrafter"/>
</dbReference>
<dbReference type="InterPro" id="IPR003280">
    <property type="entry name" value="2pore_dom_K_chnl"/>
</dbReference>
<evidence type="ECO:0000256" key="3">
    <source>
        <dbReference type="ARBA" id="ARBA00022692"/>
    </source>
</evidence>
<keyword evidence="2" id="KW-0813">Transport</keyword>
<dbReference type="Gene3D" id="1.10.287.70">
    <property type="match status" value="1"/>
</dbReference>
<reference evidence="10 11" key="1">
    <citation type="submission" date="2017-01" db="EMBL/GenBank/DDBJ databases">
        <title>The cable genome- insights into the physiology and evolution of filamentous bacteria capable of sulfide oxidation via long distance electron transfer.</title>
        <authorList>
            <person name="Schreiber L."/>
            <person name="Bjerg J.T."/>
            <person name="Boggild A."/>
            <person name="Van De Vossenberg J."/>
            <person name="Meysman F."/>
            <person name="Nielsen L.P."/>
            <person name="Schramm A."/>
            <person name="Kjeldsen K.U."/>
        </authorList>
    </citation>
    <scope>NUCLEOTIDE SEQUENCE [LARGE SCALE GENOMIC DNA]</scope>
    <source>
        <strain evidence="10">MCF</strain>
    </source>
</reference>
<evidence type="ECO:0000256" key="4">
    <source>
        <dbReference type="ARBA" id="ARBA00022989"/>
    </source>
</evidence>
<evidence type="ECO:0000256" key="5">
    <source>
        <dbReference type="ARBA" id="ARBA00023065"/>
    </source>
</evidence>
<evidence type="ECO:0000256" key="8">
    <source>
        <dbReference type="SAM" id="Phobius"/>
    </source>
</evidence>
<name>A0A3S3QL18_9BACT</name>
<evidence type="ECO:0000313" key="11">
    <source>
        <dbReference type="Proteomes" id="UP000287853"/>
    </source>
</evidence>
<feature type="domain" description="Potassium channel" evidence="9">
    <location>
        <begin position="15"/>
        <end position="68"/>
    </location>
</feature>
<evidence type="ECO:0000256" key="6">
    <source>
        <dbReference type="ARBA" id="ARBA00023136"/>
    </source>
</evidence>
<dbReference type="PANTHER" id="PTHR11003">
    <property type="entry name" value="POTASSIUM CHANNEL, SUBFAMILY K"/>
    <property type="match status" value="1"/>
</dbReference>
<dbReference type="GO" id="GO:0030322">
    <property type="term" value="P:stabilization of membrane potential"/>
    <property type="evidence" value="ECO:0007669"/>
    <property type="project" value="TreeGrafter"/>
</dbReference>
<dbReference type="EMBL" id="MTKO01000034">
    <property type="protein sequence ID" value="RWX47462.1"/>
    <property type="molecule type" value="Genomic_DNA"/>
</dbReference>
<sequence length="71" mass="7841">MLDIPAKKVVESTKTDYSFIQSLYYTFISVTTIGFGDMVPKSEIGRILTMFEATIGIVLIAVLLNFSGESE</sequence>
<dbReference type="GO" id="GO:0015271">
    <property type="term" value="F:outward rectifier potassium channel activity"/>
    <property type="evidence" value="ECO:0007669"/>
    <property type="project" value="TreeGrafter"/>
</dbReference>
<evidence type="ECO:0000313" key="10">
    <source>
        <dbReference type="EMBL" id="RWX47462.1"/>
    </source>
</evidence>
<keyword evidence="11" id="KW-1185">Reference proteome</keyword>
<keyword evidence="6 8" id="KW-0472">Membrane</keyword>
<dbReference type="InterPro" id="IPR013099">
    <property type="entry name" value="K_chnl_dom"/>
</dbReference>